<proteinExistence type="inferred from homology"/>
<dbReference type="SUPFAM" id="SSF51445">
    <property type="entry name" value="(Trans)glycosidases"/>
    <property type="match status" value="1"/>
</dbReference>
<dbReference type="AlphaFoldDB" id="A0A9D1IL36"/>
<evidence type="ECO:0000256" key="2">
    <source>
        <dbReference type="ARBA" id="ARBA00022801"/>
    </source>
</evidence>
<dbReference type="GO" id="GO:0005975">
    <property type="term" value="P:carbohydrate metabolic process"/>
    <property type="evidence" value="ECO:0007669"/>
    <property type="project" value="InterPro"/>
</dbReference>
<dbReference type="Proteomes" id="UP000824076">
    <property type="component" value="Unassembled WGS sequence"/>
</dbReference>
<reference evidence="5" key="1">
    <citation type="submission" date="2020-10" db="EMBL/GenBank/DDBJ databases">
        <authorList>
            <person name="Gilroy R."/>
        </authorList>
    </citation>
    <scope>NUCLEOTIDE SEQUENCE</scope>
    <source>
        <strain evidence="5">17073</strain>
    </source>
</reference>
<feature type="domain" description="Glycoside hydrolase family 3 N-terminal" evidence="4">
    <location>
        <begin position="14"/>
        <end position="280"/>
    </location>
</feature>
<dbReference type="Pfam" id="PF00933">
    <property type="entry name" value="Glyco_hydro_3"/>
    <property type="match status" value="1"/>
</dbReference>
<evidence type="ECO:0000313" key="5">
    <source>
        <dbReference type="EMBL" id="HIU38596.1"/>
    </source>
</evidence>
<accession>A0A9D1IL36</accession>
<dbReference type="GO" id="GO:0004553">
    <property type="term" value="F:hydrolase activity, hydrolyzing O-glycosyl compounds"/>
    <property type="evidence" value="ECO:0007669"/>
    <property type="project" value="InterPro"/>
</dbReference>
<comment type="caution">
    <text evidence="5">The sequence shown here is derived from an EMBL/GenBank/DDBJ whole genome shotgun (WGS) entry which is preliminary data.</text>
</comment>
<comment type="similarity">
    <text evidence="1">Belongs to the glycosyl hydrolase 3 family.</text>
</comment>
<dbReference type="InterPro" id="IPR017853">
    <property type="entry name" value="GH"/>
</dbReference>
<evidence type="ECO:0000313" key="6">
    <source>
        <dbReference type="Proteomes" id="UP000824076"/>
    </source>
</evidence>
<dbReference type="GO" id="GO:0009254">
    <property type="term" value="P:peptidoglycan turnover"/>
    <property type="evidence" value="ECO:0007669"/>
    <property type="project" value="TreeGrafter"/>
</dbReference>
<protein>
    <submittedName>
        <fullName evidence="5">Glycoside hydrolase family 3 protein</fullName>
    </submittedName>
</protein>
<evidence type="ECO:0000256" key="3">
    <source>
        <dbReference type="ARBA" id="ARBA00023295"/>
    </source>
</evidence>
<keyword evidence="2 5" id="KW-0378">Hydrolase</keyword>
<organism evidence="5 6">
    <name type="scientific">Candidatus Limisoma intestinavium</name>
    <dbReference type="NCBI Taxonomy" id="2840856"/>
    <lineage>
        <taxon>Bacteria</taxon>
        <taxon>Pseudomonadati</taxon>
        <taxon>Bacteroidota</taxon>
        <taxon>Bacteroidia</taxon>
        <taxon>Bacteroidales</taxon>
        <taxon>Candidatus Limisoma</taxon>
    </lineage>
</organism>
<dbReference type="InterPro" id="IPR036962">
    <property type="entry name" value="Glyco_hydro_3_N_sf"/>
</dbReference>
<keyword evidence="3" id="KW-0326">Glycosidase</keyword>
<dbReference type="Gene3D" id="3.20.20.300">
    <property type="entry name" value="Glycoside hydrolase, family 3, N-terminal domain"/>
    <property type="match status" value="1"/>
</dbReference>
<dbReference type="PANTHER" id="PTHR30480">
    <property type="entry name" value="BETA-HEXOSAMINIDASE-RELATED"/>
    <property type="match status" value="1"/>
</dbReference>
<reference evidence="5" key="2">
    <citation type="journal article" date="2021" name="PeerJ">
        <title>Extensive microbial diversity within the chicken gut microbiome revealed by metagenomics and culture.</title>
        <authorList>
            <person name="Gilroy R."/>
            <person name="Ravi A."/>
            <person name="Getino M."/>
            <person name="Pursley I."/>
            <person name="Horton D.L."/>
            <person name="Alikhan N.F."/>
            <person name="Baker D."/>
            <person name="Gharbi K."/>
            <person name="Hall N."/>
            <person name="Watson M."/>
            <person name="Adriaenssens E.M."/>
            <person name="Foster-Nyarko E."/>
            <person name="Jarju S."/>
            <person name="Secka A."/>
            <person name="Antonio M."/>
            <person name="Oren A."/>
            <person name="Chaudhuri R.R."/>
            <person name="La Ragione R."/>
            <person name="Hildebrand F."/>
            <person name="Pallen M.J."/>
        </authorList>
    </citation>
    <scope>NUCLEOTIDE SEQUENCE</scope>
    <source>
        <strain evidence="5">17073</strain>
    </source>
</reference>
<dbReference type="EMBL" id="DVMS01000081">
    <property type="protein sequence ID" value="HIU38596.1"/>
    <property type="molecule type" value="Genomic_DNA"/>
</dbReference>
<sequence>MARLTADLRREAHRNLLIAIDQEGGTVRRLRPEYGFLPAVSAEYLGKINNRDTTFAHAERIAAEMVEVGLNVNLAPSVDVNVNPECPVVGALHRSFSGDTAVVVQNAAWTIEAHRRHGVLCALKHFPGHGSSASDSHYGLTDVTDTWQPYELAPFRELIRSGEVDMIMTAHIFNRKIDPDYPATLSKIFIDGILRRDLGFDGVVLTDDMYMQGIIDNYSVEDAIVLAINAGADMIVAGNNISTGYEPERPFQLVDMIVEAVKDGRIPIERLLESNRRIDNLMKKLQAYIPANCP</sequence>
<dbReference type="InterPro" id="IPR001764">
    <property type="entry name" value="Glyco_hydro_3_N"/>
</dbReference>
<evidence type="ECO:0000256" key="1">
    <source>
        <dbReference type="ARBA" id="ARBA00005336"/>
    </source>
</evidence>
<gene>
    <name evidence="5" type="ORF">IAD18_02885</name>
</gene>
<dbReference type="InterPro" id="IPR050226">
    <property type="entry name" value="NagZ_Beta-hexosaminidase"/>
</dbReference>
<dbReference type="PANTHER" id="PTHR30480:SF16">
    <property type="entry name" value="GLYCOSIDE HYDROLASE FAMILY 3 DOMAIN PROTEIN"/>
    <property type="match status" value="1"/>
</dbReference>
<name>A0A9D1IL36_9BACT</name>
<evidence type="ECO:0000259" key="4">
    <source>
        <dbReference type="Pfam" id="PF00933"/>
    </source>
</evidence>